<gene>
    <name evidence="1" type="ORF">GCM10010909_02320</name>
</gene>
<reference evidence="2" key="1">
    <citation type="journal article" date="2019" name="Int. J. Syst. Evol. Microbiol.">
        <title>The Global Catalogue of Microorganisms (GCM) 10K type strain sequencing project: providing services to taxonomists for standard genome sequencing and annotation.</title>
        <authorList>
            <consortium name="The Broad Institute Genomics Platform"/>
            <consortium name="The Broad Institute Genome Sequencing Center for Infectious Disease"/>
            <person name="Wu L."/>
            <person name="Ma J."/>
        </authorList>
    </citation>
    <scope>NUCLEOTIDE SEQUENCE [LARGE SCALE GENOMIC DNA]</scope>
    <source>
        <strain evidence="2">NBRC 112502</strain>
    </source>
</reference>
<sequence>MNLAVSESLQLDRAPIEAHTTALSKPFREDAMIHHVSIPALDVSHVAKVLTELAGWQARPFLGPCPGSVMMLAEDGHGTAMEIYPDGTTMSPGQSDGQIVFGRNESPAVFPFHVLLSLDTDRATVQRIGDREGWRTLNCWRGPPGHPAFELIEFWIENRVMIEIATPDMLANYVRSATAAAHDEALERMASARVSAEGPTAPA</sequence>
<accession>A0ABQ6A033</accession>
<evidence type="ECO:0000313" key="2">
    <source>
        <dbReference type="Proteomes" id="UP001156641"/>
    </source>
</evidence>
<comment type="caution">
    <text evidence="1">The sequence shown here is derived from an EMBL/GenBank/DDBJ whole genome shotgun (WGS) entry which is preliminary data.</text>
</comment>
<name>A0ABQ6A033_9PROT</name>
<dbReference type="EMBL" id="BSOS01000005">
    <property type="protein sequence ID" value="GLR65554.1"/>
    <property type="molecule type" value="Genomic_DNA"/>
</dbReference>
<proteinExistence type="predicted"/>
<protein>
    <submittedName>
        <fullName evidence="1">Uncharacterized protein</fullName>
    </submittedName>
</protein>
<keyword evidence="2" id="KW-1185">Reference proteome</keyword>
<organism evidence="1 2">
    <name type="scientific">Acidocella aquatica</name>
    <dbReference type="NCBI Taxonomy" id="1922313"/>
    <lineage>
        <taxon>Bacteria</taxon>
        <taxon>Pseudomonadati</taxon>
        <taxon>Pseudomonadota</taxon>
        <taxon>Alphaproteobacteria</taxon>
        <taxon>Acetobacterales</taxon>
        <taxon>Acidocellaceae</taxon>
        <taxon>Acidocella</taxon>
    </lineage>
</organism>
<dbReference type="Proteomes" id="UP001156641">
    <property type="component" value="Unassembled WGS sequence"/>
</dbReference>
<evidence type="ECO:0000313" key="1">
    <source>
        <dbReference type="EMBL" id="GLR65554.1"/>
    </source>
</evidence>